<comment type="caution">
    <text evidence="6">The sequence shown here is derived from an EMBL/GenBank/DDBJ whole genome shotgun (WGS) entry which is preliminary data.</text>
</comment>
<keyword evidence="4" id="KW-1133">Transmembrane helix</keyword>
<evidence type="ECO:0000256" key="2">
    <source>
        <dbReference type="ARBA" id="ARBA00022737"/>
    </source>
</evidence>
<name>A0A9P5VLW5_9FUNG</name>
<feature type="chain" id="PRO_5040402968" description="Galactose oxidase" evidence="5">
    <location>
        <begin position="20"/>
        <end position="654"/>
    </location>
</feature>
<accession>A0A9P5VLW5</accession>
<dbReference type="SUPFAM" id="SSF117281">
    <property type="entry name" value="Kelch motif"/>
    <property type="match status" value="1"/>
</dbReference>
<evidence type="ECO:0000256" key="1">
    <source>
        <dbReference type="ARBA" id="ARBA00022441"/>
    </source>
</evidence>
<dbReference type="PANTHER" id="PTHR46093">
    <property type="entry name" value="ACYL-COA-BINDING DOMAIN-CONTAINING PROTEIN 5"/>
    <property type="match status" value="1"/>
</dbReference>
<evidence type="ECO:0000256" key="4">
    <source>
        <dbReference type="SAM" id="Phobius"/>
    </source>
</evidence>
<reference evidence="6" key="1">
    <citation type="journal article" date="2020" name="Fungal Divers.">
        <title>Resolving the Mortierellaceae phylogeny through synthesis of multi-gene phylogenetics and phylogenomics.</title>
        <authorList>
            <person name="Vandepol N."/>
            <person name="Liber J."/>
            <person name="Desiro A."/>
            <person name="Na H."/>
            <person name="Kennedy M."/>
            <person name="Barry K."/>
            <person name="Grigoriev I.V."/>
            <person name="Miller A.N."/>
            <person name="O'Donnell K."/>
            <person name="Stajich J.E."/>
            <person name="Bonito G."/>
        </authorList>
    </citation>
    <scope>NUCLEOTIDE SEQUENCE</scope>
    <source>
        <strain evidence="6">NVP1</strain>
    </source>
</reference>
<keyword evidence="4" id="KW-0812">Transmembrane</keyword>
<keyword evidence="7" id="KW-1185">Reference proteome</keyword>
<organism evidence="6 7">
    <name type="scientific">Podila minutissima</name>
    <dbReference type="NCBI Taxonomy" id="64525"/>
    <lineage>
        <taxon>Eukaryota</taxon>
        <taxon>Fungi</taxon>
        <taxon>Fungi incertae sedis</taxon>
        <taxon>Mucoromycota</taxon>
        <taxon>Mortierellomycotina</taxon>
        <taxon>Mortierellomycetes</taxon>
        <taxon>Mortierellales</taxon>
        <taxon>Mortierellaceae</taxon>
        <taxon>Podila</taxon>
    </lineage>
</organism>
<evidence type="ECO:0000256" key="3">
    <source>
        <dbReference type="SAM" id="MobiDB-lite"/>
    </source>
</evidence>
<feature type="region of interest" description="Disordered" evidence="3">
    <location>
        <begin position="469"/>
        <end position="499"/>
    </location>
</feature>
<sequence>MLLITKKVVLGLVLSLTLSSDLYISSAMAQATTSARAPTGTPAPTGAPAPTGTPTSPPNYTGAPRAFTNLASTVSKKYIYYQGGLLNQASIQYSGELWGIDITKPWPITSPAWVNMTVPTSGPAGPVAGGHSATMSKDGSTLIVTAPSGNVATPFLYQYNTAAGTWSTVNAPAAQASQWSNRRMAGMVTDPITGTVWYMGGAFPDNTATNELDKFQDGVWTAAIATSAAAGSSSSTLNNFSQGTTHIYNGKIYIFGGITSNGGQRGYQSFQNLPVIDVSGDTPTVGNQLSLGPTPPFRQNHCSVLTSSAKVIIFGGYDMNSKLTLSDMWSYDLITFTWSQIVPSNPSRPRYGHSCEISGANMVVYGGQATEVGNHPRYGYGKDIQVYDVMQSTWMLSYSPKQDTTEISKPLGGGSGSTSGLSIGAVIGIAAGAVVVIAVIVGGIFWKRRQKQIEIREAELEKEAYLASLRPEGDGNKPGTHSPHYSPSRSAAMMTPGMSHDTSYQGMDHLLTAGAGSPAMGGQGQNVQYLMQHLPDGTIAVQPVYLDHQPMQMQAASPDMRVTEANGSGGYVSPPMSGAAANGSNGSGGYFVPPPSGSASASYALPPTPSAQKQTVAYPQPTHDPFASPALGNTPMPPNYPMGSPQQMHPEHRQ</sequence>
<feature type="region of interest" description="Disordered" evidence="3">
    <location>
        <begin position="34"/>
        <end position="64"/>
    </location>
</feature>
<dbReference type="Pfam" id="PF24681">
    <property type="entry name" value="Kelch_KLHDC2_KLHL20_DRC7"/>
    <property type="match status" value="1"/>
</dbReference>
<keyword evidence="5" id="KW-0732">Signal</keyword>
<evidence type="ECO:0000313" key="6">
    <source>
        <dbReference type="EMBL" id="KAF9331410.1"/>
    </source>
</evidence>
<keyword evidence="4" id="KW-0472">Membrane</keyword>
<dbReference type="AlphaFoldDB" id="A0A9P5VLW5"/>
<feature type="signal peptide" evidence="5">
    <location>
        <begin position="1"/>
        <end position="19"/>
    </location>
</feature>
<dbReference type="Gene3D" id="2.120.10.80">
    <property type="entry name" value="Kelch-type beta propeller"/>
    <property type="match status" value="1"/>
</dbReference>
<evidence type="ECO:0000256" key="5">
    <source>
        <dbReference type="SAM" id="SignalP"/>
    </source>
</evidence>
<evidence type="ECO:0000313" key="7">
    <source>
        <dbReference type="Proteomes" id="UP000696485"/>
    </source>
</evidence>
<gene>
    <name evidence="6" type="ORF">BG006_005725</name>
</gene>
<dbReference type="Proteomes" id="UP000696485">
    <property type="component" value="Unassembled WGS sequence"/>
</dbReference>
<feature type="transmembrane region" description="Helical" evidence="4">
    <location>
        <begin position="423"/>
        <end position="446"/>
    </location>
</feature>
<dbReference type="PANTHER" id="PTHR46093:SF18">
    <property type="entry name" value="FIBRONECTIN TYPE-III DOMAIN-CONTAINING PROTEIN"/>
    <property type="match status" value="1"/>
</dbReference>
<protein>
    <recommendedName>
        <fullName evidence="8">Galactose oxidase</fullName>
    </recommendedName>
</protein>
<keyword evidence="1" id="KW-0880">Kelch repeat</keyword>
<keyword evidence="2" id="KW-0677">Repeat</keyword>
<evidence type="ECO:0008006" key="8">
    <source>
        <dbReference type="Google" id="ProtNLM"/>
    </source>
</evidence>
<dbReference type="EMBL" id="JAAAUY010000324">
    <property type="protein sequence ID" value="KAF9331410.1"/>
    <property type="molecule type" value="Genomic_DNA"/>
</dbReference>
<feature type="region of interest" description="Disordered" evidence="3">
    <location>
        <begin position="598"/>
        <end position="654"/>
    </location>
</feature>
<dbReference type="InterPro" id="IPR015915">
    <property type="entry name" value="Kelch-typ_b-propeller"/>
</dbReference>
<feature type="compositionally biased region" description="Low complexity" evidence="3">
    <location>
        <begin position="34"/>
        <end position="54"/>
    </location>
</feature>
<proteinExistence type="predicted"/>